<evidence type="ECO:0000313" key="3">
    <source>
        <dbReference type="EMBL" id="SKB93723.1"/>
    </source>
</evidence>
<name>A0A1T5FC09_9SPHN</name>
<dbReference type="PROSITE" id="PS51257">
    <property type="entry name" value="PROKAR_LIPOPROTEIN"/>
    <property type="match status" value="1"/>
</dbReference>
<dbReference type="InterPro" id="IPR025411">
    <property type="entry name" value="DUF4136"/>
</dbReference>
<dbReference type="Gene3D" id="3.30.160.670">
    <property type="match status" value="1"/>
</dbReference>
<sequence length="217" mass="23778">MPILRKVLAAAAPLALLAVSACTQPFEAKVSRFQALPVPEGQTFAVVAADARNEGGLEFAQYAGLVTQRLAAYGYRPVEGGAKPELIVKFGYGVDQGQPKTVSRPAPGPAFGPWGGWGGPYGRRWGYGSAFYYGWDPFWYDPWYQQIDTYTVYTSHAEMVIERTADGKHVFEGKARARSLDDALPKLVPNLVEAMFTNFPGQSGEEVRITIAPDKKR</sequence>
<feature type="chain" id="PRO_5012368948" description="DUF4136 domain-containing protein" evidence="1">
    <location>
        <begin position="24"/>
        <end position="217"/>
    </location>
</feature>
<gene>
    <name evidence="3" type="ORF">SAMN06295920_10943</name>
</gene>
<keyword evidence="1" id="KW-0732">Signal</keyword>
<dbReference type="RefSeq" id="WP_079649643.1">
    <property type="nucleotide sequence ID" value="NZ_FUYM01000009.1"/>
</dbReference>
<keyword evidence="4" id="KW-1185">Reference proteome</keyword>
<evidence type="ECO:0000259" key="2">
    <source>
        <dbReference type="Pfam" id="PF13590"/>
    </source>
</evidence>
<feature type="domain" description="DUF4136" evidence="2">
    <location>
        <begin position="40"/>
        <end position="201"/>
    </location>
</feature>
<dbReference type="EMBL" id="FUYM01000009">
    <property type="protein sequence ID" value="SKB93723.1"/>
    <property type="molecule type" value="Genomic_DNA"/>
</dbReference>
<evidence type="ECO:0000313" key="4">
    <source>
        <dbReference type="Proteomes" id="UP000189818"/>
    </source>
</evidence>
<accession>A0A1T5FC09</accession>
<dbReference type="Pfam" id="PF13590">
    <property type="entry name" value="DUF4136"/>
    <property type="match status" value="1"/>
</dbReference>
<reference evidence="4" key="1">
    <citation type="submission" date="2017-02" db="EMBL/GenBank/DDBJ databases">
        <authorList>
            <person name="Varghese N."/>
            <person name="Submissions S."/>
        </authorList>
    </citation>
    <scope>NUCLEOTIDE SEQUENCE [LARGE SCALE GENOMIC DNA]</scope>
    <source>
        <strain evidence="4">UM2</strain>
    </source>
</reference>
<feature type="signal peptide" evidence="1">
    <location>
        <begin position="1"/>
        <end position="23"/>
    </location>
</feature>
<dbReference type="OrthoDB" id="7501218at2"/>
<evidence type="ECO:0000256" key="1">
    <source>
        <dbReference type="SAM" id="SignalP"/>
    </source>
</evidence>
<proteinExistence type="predicted"/>
<dbReference type="STRING" id="439228.SAMN06295920_10943"/>
<dbReference type="AlphaFoldDB" id="A0A1T5FC09"/>
<organism evidence="3 4">
    <name type="scientific">Rhizorhabdus histidinilytica</name>
    <dbReference type="NCBI Taxonomy" id="439228"/>
    <lineage>
        <taxon>Bacteria</taxon>
        <taxon>Pseudomonadati</taxon>
        <taxon>Pseudomonadota</taxon>
        <taxon>Alphaproteobacteria</taxon>
        <taxon>Sphingomonadales</taxon>
        <taxon>Sphingomonadaceae</taxon>
        <taxon>Rhizorhabdus</taxon>
    </lineage>
</organism>
<dbReference type="Proteomes" id="UP000189818">
    <property type="component" value="Unassembled WGS sequence"/>
</dbReference>
<protein>
    <recommendedName>
        <fullName evidence="2">DUF4136 domain-containing protein</fullName>
    </recommendedName>
</protein>